<name>A0A5N5HEM3_9ROSA</name>
<proteinExistence type="predicted"/>
<reference evidence="2 3" key="1">
    <citation type="submission" date="2019-09" db="EMBL/GenBank/DDBJ databases">
        <authorList>
            <person name="Ou C."/>
        </authorList>
    </citation>
    <scope>NUCLEOTIDE SEQUENCE [LARGE SCALE GENOMIC DNA]</scope>
    <source>
        <strain evidence="2">S2</strain>
        <tissue evidence="2">Leaf</tissue>
    </source>
</reference>
<organism evidence="2 3">
    <name type="scientific">Pyrus ussuriensis x Pyrus communis</name>
    <dbReference type="NCBI Taxonomy" id="2448454"/>
    <lineage>
        <taxon>Eukaryota</taxon>
        <taxon>Viridiplantae</taxon>
        <taxon>Streptophyta</taxon>
        <taxon>Embryophyta</taxon>
        <taxon>Tracheophyta</taxon>
        <taxon>Spermatophyta</taxon>
        <taxon>Magnoliopsida</taxon>
        <taxon>eudicotyledons</taxon>
        <taxon>Gunneridae</taxon>
        <taxon>Pentapetalae</taxon>
        <taxon>rosids</taxon>
        <taxon>fabids</taxon>
        <taxon>Rosales</taxon>
        <taxon>Rosaceae</taxon>
        <taxon>Amygdaloideae</taxon>
        <taxon>Maleae</taxon>
        <taxon>Pyrus</taxon>
    </lineage>
</organism>
<evidence type="ECO:0000313" key="2">
    <source>
        <dbReference type="EMBL" id="KAB2623920.1"/>
    </source>
</evidence>
<dbReference type="PANTHER" id="PTHR33116">
    <property type="entry name" value="REVERSE TRANSCRIPTASE ZINC-BINDING DOMAIN-CONTAINING PROTEIN-RELATED-RELATED"/>
    <property type="match status" value="1"/>
</dbReference>
<dbReference type="EMBL" id="SMOL01000162">
    <property type="protein sequence ID" value="KAB2623920.1"/>
    <property type="molecule type" value="Genomic_DNA"/>
</dbReference>
<dbReference type="InterPro" id="IPR002156">
    <property type="entry name" value="RNaseH_domain"/>
</dbReference>
<reference evidence="2 3" key="2">
    <citation type="submission" date="2019-11" db="EMBL/GenBank/DDBJ databases">
        <title>A de novo genome assembly of a pear dwarfing rootstock.</title>
        <authorList>
            <person name="Wang F."/>
            <person name="Wang J."/>
            <person name="Li S."/>
            <person name="Zhang Y."/>
            <person name="Fang M."/>
            <person name="Ma L."/>
            <person name="Zhao Y."/>
            <person name="Jiang S."/>
        </authorList>
    </citation>
    <scope>NUCLEOTIDE SEQUENCE [LARGE SCALE GENOMIC DNA]</scope>
    <source>
        <strain evidence="2">S2</strain>
        <tissue evidence="2">Leaf</tissue>
    </source>
</reference>
<dbReference type="GO" id="GO:0003676">
    <property type="term" value="F:nucleic acid binding"/>
    <property type="evidence" value="ECO:0007669"/>
    <property type="project" value="InterPro"/>
</dbReference>
<dbReference type="GO" id="GO:0004523">
    <property type="term" value="F:RNA-DNA hybrid ribonuclease activity"/>
    <property type="evidence" value="ECO:0007669"/>
    <property type="project" value="InterPro"/>
</dbReference>
<sequence length="413" mass="46778">MRKGRDVFRACSATEIEAYNIKCLLQRYVSSVPFSVGCSSGEGFGKYLGIQSYFGASKKKVFEESVAATLPIYTMSCFQLPIQLAKEIEQIIARFWWRDQKTKRGVHWLTWKKVAKRKASRGLGFKEIIDFNLAMLAKVGWRLICNPESLLDKVFRAKYYPNSLFLEALVGRGTSWGWKGILQGRKILKIFQPISRHLEIPKMVADMVCIGGTWKHEVIESVVFKKIVVEPNEIMGSDEDPLPYKVLGQSRRGTILYGWIKSRFGIIKINCDGAWCNPRDFAGIFKGAGGVGKVLCGLSIMAEAEALMMDVMASVERGFGSVHLETDSKVLVDMIHRKLQPEATMETILWDINTIKRHLCSIEFLYTPCACNEVVHHVASYVTHVGGVHSWDEFEPEWLFNSLAYDVNISIRI</sequence>
<dbReference type="Proteomes" id="UP000327157">
    <property type="component" value="Unassembled WGS sequence"/>
</dbReference>
<evidence type="ECO:0000259" key="1">
    <source>
        <dbReference type="Pfam" id="PF13456"/>
    </source>
</evidence>
<dbReference type="InterPro" id="IPR044730">
    <property type="entry name" value="RNase_H-like_dom_plant"/>
</dbReference>
<dbReference type="PANTHER" id="PTHR33116:SF86">
    <property type="entry name" value="REVERSE TRANSCRIPTASE DOMAIN-CONTAINING PROTEIN"/>
    <property type="match status" value="1"/>
</dbReference>
<dbReference type="InterPro" id="IPR036397">
    <property type="entry name" value="RNaseH_sf"/>
</dbReference>
<protein>
    <submittedName>
        <fullName evidence="2">Ribonuclease H protein</fullName>
    </submittedName>
</protein>
<dbReference type="AlphaFoldDB" id="A0A5N5HEM3"/>
<dbReference type="OrthoDB" id="1929473at2759"/>
<dbReference type="Gene3D" id="3.30.420.10">
    <property type="entry name" value="Ribonuclease H-like superfamily/Ribonuclease H"/>
    <property type="match status" value="1"/>
</dbReference>
<dbReference type="Pfam" id="PF13456">
    <property type="entry name" value="RVT_3"/>
    <property type="match status" value="1"/>
</dbReference>
<accession>A0A5N5HEM3</accession>
<keyword evidence="3" id="KW-1185">Reference proteome</keyword>
<evidence type="ECO:0000313" key="3">
    <source>
        <dbReference type="Proteomes" id="UP000327157"/>
    </source>
</evidence>
<comment type="caution">
    <text evidence="2">The sequence shown here is derived from an EMBL/GenBank/DDBJ whole genome shotgun (WGS) entry which is preliminary data.</text>
</comment>
<gene>
    <name evidence="2" type="ORF">D8674_037873</name>
</gene>
<feature type="domain" description="RNase H type-1" evidence="1">
    <location>
        <begin position="300"/>
        <end position="381"/>
    </location>
</feature>
<dbReference type="CDD" id="cd06222">
    <property type="entry name" value="RNase_H_like"/>
    <property type="match status" value="1"/>
</dbReference>